<dbReference type="EMBL" id="QZFU01000036">
    <property type="protein sequence ID" value="RJO70741.1"/>
    <property type="molecule type" value="Genomic_DNA"/>
</dbReference>
<dbReference type="OrthoDB" id="9808669at2"/>
<dbReference type="UniPathway" id="UPA00915"/>
<dbReference type="Proteomes" id="UP000266677">
    <property type="component" value="Unassembled WGS sequence"/>
</dbReference>
<keyword evidence="8" id="KW-1185">Reference proteome</keyword>
<evidence type="ECO:0000313" key="8">
    <source>
        <dbReference type="Proteomes" id="UP000266677"/>
    </source>
</evidence>
<accession>A0A3A4KAW9</accession>
<keyword evidence="4" id="KW-0443">Lipid metabolism</keyword>
<comment type="similarity">
    <text evidence="2 5">Belongs to the thiolase-like superfamily. Beta-ketoacyl-ACP synthases family.</text>
</comment>
<dbReference type="RefSeq" id="WP_120043798.1">
    <property type="nucleotide sequence ID" value="NZ_QZFU01000036.1"/>
</dbReference>
<reference evidence="7 8" key="1">
    <citation type="submission" date="2018-09" db="EMBL/GenBank/DDBJ databases">
        <title>YIM PH21274 draft genome.</title>
        <authorList>
            <person name="Miao C."/>
        </authorList>
    </citation>
    <scope>NUCLEOTIDE SEQUENCE [LARGE SCALE GENOMIC DNA]</scope>
    <source>
        <strain evidence="7 8">YIM PH 21724</strain>
    </source>
</reference>
<evidence type="ECO:0000256" key="2">
    <source>
        <dbReference type="ARBA" id="ARBA00008467"/>
    </source>
</evidence>
<dbReference type="InterPro" id="IPR014030">
    <property type="entry name" value="Ketoacyl_synth_N"/>
</dbReference>
<feature type="domain" description="Ketosynthase family 3 (KS3)" evidence="6">
    <location>
        <begin position="3"/>
        <end position="413"/>
    </location>
</feature>
<dbReference type="PANTHER" id="PTHR11712">
    <property type="entry name" value="POLYKETIDE SYNTHASE-RELATED"/>
    <property type="match status" value="1"/>
</dbReference>
<sequence>MTRRPVVISAAAVLNALAEDLDDFGRALAAGRSAISAADEHVPSAAHTAAGAFLDGFDLREWAARHLDDEAARTLVRAARRCALPAQTAACVAVRALRAAELDADLLAPTSVLVAGSNLALGYQHRVAVAFEQGRAPQPSHALVHMDIDVVGAVGDATGCRGEGWCLGASAASGTLALIQATRMIRGGDIDRCLVIGPCCELGPAELRALSDAGALAGPDDADPTHVCRPFDTARRGFVPGQGAAAVLLESADSLADRAGSMLARIVGVGVRLDGRRGMDPALPGQISAMRSALADAGLSADSVDYVNAHAAGTRAGDACEAEAIHTVFGTGPLVNSTKELIGHGMGAAGVQETVATVLQLRNGFCHPNPNLTDPCHPGVRFVGPRTVRGDLTTAIKNAVGVSGISAAIVLTTEEAPCGP</sequence>
<dbReference type="GO" id="GO:0004315">
    <property type="term" value="F:3-oxoacyl-[acyl-carrier-protein] synthase activity"/>
    <property type="evidence" value="ECO:0007669"/>
    <property type="project" value="TreeGrafter"/>
</dbReference>
<dbReference type="Pfam" id="PF02801">
    <property type="entry name" value="Ketoacyl-synt_C"/>
    <property type="match status" value="1"/>
</dbReference>
<dbReference type="InterPro" id="IPR000794">
    <property type="entry name" value="Beta-ketoacyl_synthase"/>
</dbReference>
<dbReference type="Pfam" id="PF00109">
    <property type="entry name" value="ketoacyl-synt"/>
    <property type="match status" value="1"/>
</dbReference>
<evidence type="ECO:0000256" key="4">
    <source>
        <dbReference type="ARBA" id="ARBA00023160"/>
    </source>
</evidence>
<dbReference type="InterPro" id="IPR014031">
    <property type="entry name" value="Ketoacyl_synth_C"/>
</dbReference>
<comment type="caution">
    <text evidence="7">The sequence shown here is derived from an EMBL/GenBank/DDBJ whole genome shotgun (WGS) entry which is preliminary data.</text>
</comment>
<dbReference type="SMART" id="SM00825">
    <property type="entry name" value="PKS_KS"/>
    <property type="match status" value="1"/>
</dbReference>
<keyword evidence="3 5" id="KW-0808">Transferase</keyword>
<evidence type="ECO:0000259" key="6">
    <source>
        <dbReference type="PROSITE" id="PS52004"/>
    </source>
</evidence>
<proteinExistence type="inferred from homology"/>
<dbReference type="InterPro" id="IPR020841">
    <property type="entry name" value="PKS_Beta-ketoAc_synthase_dom"/>
</dbReference>
<organism evidence="7 8">
    <name type="scientific">Nocardia panacis</name>
    <dbReference type="NCBI Taxonomy" id="2340916"/>
    <lineage>
        <taxon>Bacteria</taxon>
        <taxon>Bacillati</taxon>
        <taxon>Actinomycetota</taxon>
        <taxon>Actinomycetes</taxon>
        <taxon>Mycobacteriales</taxon>
        <taxon>Nocardiaceae</taxon>
        <taxon>Nocardia</taxon>
    </lineage>
</organism>
<protein>
    <submittedName>
        <fullName evidence="7">Polyketide beta-ketoacyl:ACP synthase</fullName>
    </submittedName>
</protein>
<dbReference type="PANTHER" id="PTHR11712:SF336">
    <property type="entry name" value="3-OXOACYL-[ACYL-CARRIER-PROTEIN] SYNTHASE, MITOCHONDRIAL"/>
    <property type="match status" value="1"/>
</dbReference>
<name>A0A3A4KAW9_9NOCA</name>
<dbReference type="PROSITE" id="PS52004">
    <property type="entry name" value="KS3_2"/>
    <property type="match status" value="1"/>
</dbReference>
<evidence type="ECO:0000256" key="3">
    <source>
        <dbReference type="ARBA" id="ARBA00022679"/>
    </source>
</evidence>
<keyword evidence="4" id="KW-0275">Fatty acid biosynthesis</keyword>
<dbReference type="AlphaFoldDB" id="A0A3A4KAW9"/>
<dbReference type="InterPro" id="IPR016039">
    <property type="entry name" value="Thiolase-like"/>
</dbReference>
<keyword evidence="4" id="KW-0276">Fatty acid metabolism</keyword>
<evidence type="ECO:0000256" key="1">
    <source>
        <dbReference type="ARBA" id="ARBA00004796"/>
    </source>
</evidence>
<evidence type="ECO:0000256" key="5">
    <source>
        <dbReference type="RuleBase" id="RU003694"/>
    </source>
</evidence>
<keyword evidence="4" id="KW-0444">Lipid biosynthesis</keyword>
<comment type="pathway">
    <text evidence="1">Lipid metabolism; mycolic acid biosynthesis.</text>
</comment>
<dbReference type="GO" id="GO:0006633">
    <property type="term" value="P:fatty acid biosynthetic process"/>
    <property type="evidence" value="ECO:0007669"/>
    <property type="project" value="UniProtKB-KW"/>
</dbReference>
<evidence type="ECO:0000313" key="7">
    <source>
        <dbReference type="EMBL" id="RJO70741.1"/>
    </source>
</evidence>
<dbReference type="Gene3D" id="3.40.47.10">
    <property type="match status" value="1"/>
</dbReference>
<dbReference type="GO" id="GO:0005829">
    <property type="term" value="C:cytosol"/>
    <property type="evidence" value="ECO:0007669"/>
    <property type="project" value="TreeGrafter"/>
</dbReference>
<dbReference type="SUPFAM" id="SSF53901">
    <property type="entry name" value="Thiolase-like"/>
    <property type="match status" value="2"/>
</dbReference>
<gene>
    <name evidence="7" type="ORF">D5S18_26420</name>
</gene>